<accession>A0ABD2B7H6</accession>
<dbReference type="InterPro" id="IPR049083">
    <property type="entry name" value="TACO1_YebC_N"/>
</dbReference>
<proteinExistence type="inferred from homology"/>
<dbReference type="Proteomes" id="UP001607302">
    <property type="component" value="Unassembled WGS sequence"/>
</dbReference>
<dbReference type="EMBL" id="JAUDFV010000132">
    <property type="protein sequence ID" value="KAL2728676.1"/>
    <property type="molecule type" value="Genomic_DNA"/>
</dbReference>
<dbReference type="PANTHER" id="PTHR12532">
    <property type="entry name" value="TRANSLATIONAL ACTIVATOR OF CYTOCHROME C OXIDASE 1"/>
    <property type="match status" value="1"/>
</dbReference>
<dbReference type="Pfam" id="PF20772">
    <property type="entry name" value="TACO1_YebC_N"/>
    <property type="match status" value="1"/>
</dbReference>
<dbReference type="InterPro" id="IPR026564">
    <property type="entry name" value="Transcrip_reg_TACO1-like_dom3"/>
</dbReference>
<dbReference type="Gene3D" id="1.10.10.200">
    <property type="match status" value="1"/>
</dbReference>
<comment type="similarity">
    <text evidence="2">Belongs to the TACO1 family.</text>
</comment>
<gene>
    <name evidence="5" type="ORF">V1478_006308</name>
</gene>
<name>A0ABD2B7H6_VESSQ</name>
<feature type="domain" description="TACO1/YebC-like N-terminal" evidence="4">
    <location>
        <begin position="28"/>
        <end position="98"/>
    </location>
</feature>
<evidence type="ECO:0000313" key="6">
    <source>
        <dbReference type="Proteomes" id="UP001607302"/>
    </source>
</evidence>
<evidence type="ECO:0000256" key="1">
    <source>
        <dbReference type="ARBA" id="ARBA00004173"/>
    </source>
</evidence>
<organism evidence="5 6">
    <name type="scientific">Vespula squamosa</name>
    <name type="common">Southern yellow jacket</name>
    <name type="synonym">Wasp</name>
    <dbReference type="NCBI Taxonomy" id="30214"/>
    <lineage>
        <taxon>Eukaryota</taxon>
        <taxon>Metazoa</taxon>
        <taxon>Ecdysozoa</taxon>
        <taxon>Arthropoda</taxon>
        <taxon>Hexapoda</taxon>
        <taxon>Insecta</taxon>
        <taxon>Pterygota</taxon>
        <taxon>Neoptera</taxon>
        <taxon>Endopterygota</taxon>
        <taxon>Hymenoptera</taxon>
        <taxon>Apocrita</taxon>
        <taxon>Aculeata</taxon>
        <taxon>Vespoidea</taxon>
        <taxon>Vespidae</taxon>
        <taxon>Vespinae</taxon>
        <taxon>Vespula</taxon>
    </lineage>
</organism>
<dbReference type="GO" id="GO:0005739">
    <property type="term" value="C:mitochondrion"/>
    <property type="evidence" value="ECO:0007669"/>
    <property type="project" value="UniProtKB-SubCell"/>
</dbReference>
<comment type="subcellular location">
    <subcellularLocation>
        <location evidence="1">Mitochondrion</location>
    </subcellularLocation>
</comment>
<dbReference type="InterPro" id="IPR048300">
    <property type="entry name" value="TACO1_YebC-like_2nd/3rd_dom"/>
</dbReference>
<keyword evidence="6" id="KW-1185">Reference proteome</keyword>
<evidence type="ECO:0000256" key="2">
    <source>
        <dbReference type="ARBA" id="ARBA00008724"/>
    </source>
</evidence>
<dbReference type="InterPro" id="IPR002876">
    <property type="entry name" value="Transcrip_reg_TACO1-like"/>
</dbReference>
<dbReference type="InterPro" id="IPR017856">
    <property type="entry name" value="Integrase-like_N"/>
</dbReference>
<dbReference type="InterPro" id="IPR029072">
    <property type="entry name" value="YebC-like"/>
</dbReference>
<dbReference type="Gene3D" id="3.30.70.980">
    <property type="match status" value="2"/>
</dbReference>
<dbReference type="PANTHER" id="PTHR12532:SF0">
    <property type="entry name" value="TRANSLATIONAL ACTIVATOR OF CYTOCHROME C OXIDASE 1"/>
    <property type="match status" value="1"/>
</dbReference>
<protein>
    <submittedName>
        <fullName evidence="5">Translational activator of cytochrome c oxidase 1</fullName>
    </submittedName>
</protein>
<evidence type="ECO:0000259" key="3">
    <source>
        <dbReference type="Pfam" id="PF01709"/>
    </source>
</evidence>
<evidence type="ECO:0000313" key="5">
    <source>
        <dbReference type="EMBL" id="KAL2728676.1"/>
    </source>
</evidence>
<evidence type="ECO:0000259" key="4">
    <source>
        <dbReference type="Pfam" id="PF20772"/>
    </source>
</evidence>
<dbReference type="AlphaFoldDB" id="A0ABD2B7H6"/>
<sequence>MNQIFRIYVFNRNIHKSFEISKRFAGHSKWQNIKHTKAENDNARATLFLRLRRMIRDAVLEGGSTKPSINTKLAHVIEYCKKLNMPTASINSLLEKIANSKEKTQSTLIEINGPKNCIMILKIVSDNIVDTKSRLNTILKKINAKVSVGAINNSFEYNGIIITDKKSILEKATEDAINVGASDIEDIEDDDNKYYKVFICEPQLLSKITTKLKSLDYHIIDVREELIPIYVIKLSDDDLKVVKLAQKKLLQIDEIEEIYDNIDHNNL</sequence>
<dbReference type="Pfam" id="PF01709">
    <property type="entry name" value="Transcrip_reg"/>
    <property type="match status" value="1"/>
</dbReference>
<comment type="caution">
    <text evidence="5">The sequence shown here is derived from an EMBL/GenBank/DDBJ whole genome shotgun (WGS) entry which is preliminary data.</text>
</comment>
<dbReference type="FunFam" id="1.10.10.200:FF:000002">
    <property type="entry name" value="Probable transcriptional regulatory protein CLM62_37755"/>
    <property type="match status" value="1"/>
</dbReference>
<dbReference type="SUPFAM" id="SSF75625">
    <property type="entry name" value="YebC-like"/>
    <property type="match status" value="1"/>
</dbReference>
<reference evidence="5 6" key="1">
    <citation type="journal article" date="2024" name="Ann. Entomol. Soc. Am.">
        <title>Genomic analyses of the southern and eastern yellowjacket wasps (Hymenoptera: Vespidae) reveal evolutionary signatures of social life.</title>
        <authorList>
            <person name="Catto M.A."/>
            <person name="Caine P.B."/>
            <person name="Orr S.E."/>
            <person name="Hunt B.G."/>
            <person name="Goodisman M.A.D."/>
        </authorList>
    </citation>
    <scope>NUCLEOTIDE SEQUENCE [LARGE SCALE GENOMIC DNA]</scope>
    <source>
        <strain evidence="5">233</strain>
        <tissue evidence="5">Head and thorax</tissue>
    </source>
</reference>
<feature type="domain" description="TACO1/YebC-like second and third" evidence="3">
    <location>
        <begin position="106"/>
        <end position="262"/>
    </location>
</feature>